<dbReference type="PROSITE" id="PS50003">
    <property type="entry name" value="PH_DOMAIN"/>
    <property type="match status" value="1"/>
</dbReference>
<feature type="region of interest" description="Disordered" evidence="11">
    <location>
        <begin position="35"/>
        <end position="172"/>
    </location>
</feature>
<dbReference type="Proteomes" id="UP000694723">
    <property type="component" value="Unplaced"/>
</dbReference>
<comment type="similarity">
    <text evidence="2 8">Belongs to the OSBP family.</text>
</comment>
<evidence type="ECO:0000256" key="6">
    <source>
        <dbReference type="ARBA" id="ARBA00023121"/>
    </source>
</evidence>
<keyword evidence="7" id="KW-0472">Membrane</keyword>
<dbReference type="Ensembl" id="ENSSSCT00050106699.1">
    <property type="protein sequence ID" value="ENSSSCP00050047127.1"/>
    <property type="gene ID" value="ENSSSCG00050077491.1"/>
</dbReference>
<dbReference type="SUPFAM" id="SSF144000">
    <property type="entry name" value="Oxysterol-binding protein-like"/>
    <property type="match status" value="1"/>
</dbReference>
<feature type="compositionally biased region" description="Pro residues" evidence="11">
    <location>
        <begin position="45"/>
        <end position="57"/>
    </location>
</feature>
<dbReference type="InterPro" id="IPR011993">
    <property type="entry name" value="PH-like_dom_sf"/>
</dbReference>
<dbReference type="PROSITE" id="PS01013">
    <property type="entry name" value="OSBP"/>
    <property type="match status" value="1"/>
</dbReference>
<dbReference type="Gene3D" id="2.30.29.30">
    <property type="entry name" value="Pleckstrin-homology domain (PH domain)/Phosphotyrosine-binding domain (PTB)"/>
    <property type="match status" value="1"/>
</dbReference>
<dbReference type="Proteomes" id="UP000694571">
    <property type="component" value="Unplaced"/>
</dbReference>
<proteinExistence type="inferred from homology"/>
<dbReference type="SMART" id="SM00233">
    <property type="entry name" value="PH"/>
    <property type="match status" value="1"/>
</dbReference>
<dbReference type="InterPro" id="IPR000648">
    <property type="entry name" value="Oxysterol-bd"/>
</dbReference>
<dbReference type="GO" id="GO:0006869">
    <property type="term" value="P:lipid transport"/>
    <property type="evidence" value="ECO:0007669"/>
    <property type="project" value="UniProtKB-KW"/>
</dbReference>
<keyword evidence="10" id="KW-0175">Coiled coil</keyword>
<dbReference type="SUPFAM" id="SSF50729">
    <property type="entry name" value="PH domain-like"/>
    <property type="match status" value="1"/>
</dbReference>
<dbReference type="Gene3D" id="2.40.160.120">
    <property type="match status" value="1"/>
</dbReference>
<evidence type="ECO:0000256" key="1">
    <source>
        <dbReference type="ARBA" id="ARBA00004170"/>
    </source>
</evidence>
<feature type="region of interest" description="Disordered" evidence="11">
    <location>
        <begin position="421"/>
        <end position="452"/>
    </location>
</feature>
<evidence type="ECO:0000256" key="11">
    <source>
        <dbReference type="SAM" id="MobiDB-lite"/>
    </source>
</evidence>
<dbReference type="PANTHER" id="PTHR10972:SF194">
    <property type="entry name" value="OXYSTEROL-BINDING PROTEIN 2"/>
    <property type="match status" value="1"/>
</dbReference>
<evidence type="ECO:0000256" key="2">
    <source>
        <dbReference type="ARBA" id="ARBA00008842"/>
    </source>
</evidence>
<evidence type="ECO:0000256" key="5">
    <source>
        <dbReference type="ARBA" id="ARBA00023055"/>
    </source>
</evidence>
<evidence type="ECO:0000256" key="7">
    <source>
        <dbReference type="ARBA" id="ARBA00023136"/>
    </source>
</evidence>
<dbReference type="Pfam" id="PF00169">
    <property type="entry name" value="PH"/>
    <property type="match status" value="1"/>
</dbReference>
<dbReference type="Pfam" id="PF01237">
    <property type="entry name" value="Oxysterol_BP"/>
    <property type="match status" value="1"/>
</dbReference>
<evidence type="ECO:0000256" key="3">
    <source>
        <dbReference type="ARBA" id="ARBA00022448"/>
    </source>
</evidence>
<dbReference type="GO" id="GO:0032934">
    <property type="term" value="F:sterol binding"/>
    <property type="evidence" value="ECO:0007669"/>
    <property type="project" value="UniProtKB-ARBA"/>
</dbReference>
<sequence>MGKAAALCRSGGFSGRSRGLSSLFTVVPCLSCHTAAPSMSASTPGPGPEPKPQPQLVPRPRRELMSEQVSEPVSERMPRSEPESKMSVPRPGFKQELELLPGLGTGSGPGPELGSSPGAGPFTKTPSEQVPALGPVSGSVPLNKLESGLLPASKPPRPGQTKTNLGAPMPGSGTTSTVPVALLPLDSFKGWLLKWTNYLKGYQRRWFVLGNGLLSYYRNQGEMAHTCRGTINLSTAHFDMEDSCGIVLTNGARTYHLKASSEVERQQWITALELAKAKAVRMMSSHSDDSGDDEDGTASPADKSELHDTIRNLSLKLDDLSNCNELVAKHGAALQRSLNELDGLRIPFESSEKLKAVNERATLFRITSNAMINACRDFLALAETHSRKWQRALQYEQEQRVHLEETIEQLAKQHNSLERAFRSAPGRASNPTKSFSEGSLLTTKGEDSEEDEDTEYFDAMEDSTSYITVITEAKEDRKTESGTTGSVEWTSDNVNFNEPLSMLQRLTEDLEYHHLLDKAVHCTNSVEQMCLVAAFSVSSYSTTVHRIAKPFNPMLGETFELDRLDDMGLRSLCEQVSHHPPSAAHYVFSKHGWSLWQEITISSKFRGKYLSIMPLGAIHLEFQASGNHYVWRKSTSTVHNIIVGKLWIDQTGDIEIVNHRTKDRCQLKFLPYSYFSKEMARKVTGVVSDSQGKAHYVLSGSWDEQMECAKIVQSSPSSPSSDGKQKTVYQTLPAKLLWKKYPLPENAENMYYFSELALTLNEHEEGVAPTDSRLRPDQRLMEKGHWDEANTEKQRLEEKQRVNRRRRLEACARGCGAEEEKEAEVYVPLWFERRLDPLTGETACMYKGGYWEAKEKQDWHMCPNIF</sequence>
<protein>
    <recommendedName>
        <fullName evidence="9">Oxysterol-binding protein</fullName>
    </recommendedName>
</protein>
<name>A0A8D1NXJ1_PIG</name>
<keyword evidence="4" id="KW-0597">Phosphoprotein</keyword>
<feature type="compositionally biased region" description="Low complexity" evidence="11">
    <location>
        <begin position="112"/>
        <end position="121"/>
    </location>
</feature>
<dbReference type="InterPro" id="IPR037239">
    <property type="entry name" value="OSBP_sf"/>
</dbReference>
<keyword evidence="3 9" id="KW-0813">Transport</keyword>
<dbReference type="FunFam" id="2.40.160.120:FF:000003">
    <property type="entry name" value="Oxysterol-binding protein"/>
    <property type="match status" value="1"/>
</dbReference>
<feature type="compositionally biased region" description="Basic and acidic residues" evidence="11">
    <location>
        <begin position="73"/>
        <end position="84"/>
    </location>
</feature>
<keyword evidence="5 9" id="KW-0445">Lipid transport</keyword>
<dbReference type="GO" id="GO:0016020">
    <property type="term" value="C:membrane"/>
    <property type="evidence" value="ECO:0007669"/>
    <property type="project" value="UniProtKB-SubCell"/>
</dbReference>
<feature type="region of interest" description="Disordered" evidence="11">
    <location>
        <begin position="283"/>
        <end position="305"/>
    </location>
</feature>
<comment type="subcellular location">
    <subcellularLocation>
        <location evidence="1">Membrane</location>
        <topology evidence="1">Peripheral membrane protein</topology>
    </subcellularLocation>
</comment>
<dbReference type="FunFam" id="2.30.29.30:FF:000074">
    <property type="entry name" value="Oxysterol-binding protein"/>
    <property type="match status" value="1"/>
</dbReference>
<dbReference type="AlphaFoldDB" id="A0A8D1NXJ1"/>
<evidence type="ECO:0000313" key="13">
    <source>
        <dbReference type="Ensembl" id="ENSSSCP00050047127.1"/>
    </source>
</evidence>
<feature type="coiled-coil region" evidence="10">
    <location>
        <begin position="393"/>
        <end position="420"/>
    </location>
</feature>
<evidence type="ECO:0000256" key="10">
    <source>
        <dbReference type="SAM" id="Coils"/>
    </source>
</evidence>
<evidence type="ECO:0000256" key="8">
    <source>
        <dbReference type="RuleBase" id="RU003844"/>
    </source>
</evidence>
<organism evidence="13 14">
    <name type="scientific">Sus scrofa</name>
    <name type="common">Pig</name>
    <dbReference type="NCBI Taxonomy" id="9823"/>
    <lineage>
        <taxon>Eukaryota</taxon>
        <taxon>Metazoa</taxon>
        <taxon>Chordata</taxon>
        <taxon>Craniata</taxon>
        <taxon>Vertebrata</taxon>
        <taxon>Euteleostomi</taxon>
        <taxon>Mammalia</taxon>
        <taxon>Eutheria</taxon>
        <taxon>Laurasiatheria</taxon>
        <taxon>Artiodactyla</taxon>
        <taxon>Suina</taxon>
        <taxon>Suidae</taxon>
        <taxon>Sus</taxon>
    </lineage>
</organism>
<keyword evidence="6" id="KW-0446">Lipid-binding</keyword>
<feature type="domain" description="PH" evidence="12">
    <location>
        <begin position="185"/>
        <end position="277"/>
    </location>
</feature>
<feature type="compositionally biased region" description="Polar residues" evidence="11">
    <location>
        <begin position="429"/>
        <end position="442"/>
    </location>
</feature>
<dbReference type="Ensembl" id="ENSSSCT00060100443.1">
    <property type="protein sequence ID" value="ENSSSCP00060043622.1"/>
    <property type="gene ID" value="ENSSSCG00060073393.1"/>
</dbReference>
<dbReference type="InterPro" id="IPR001849">
    <property type="entry name" value="PH_domain"/>
</dbReference>
<evidence type="ECO:0000313" key="14">
    <source>
        <dbReference type="Proteomes" id="UP000694571"/>
    </source>
</evidence>
<reference evidence="13" key="1">
    <citation type="submission" date="2025-05" db="UniProtKB">
        <authorList>
            <consortium name="Ensembl"/>
        </authorList>
    </citation>
    <scope>IDENTIFICATION</scope>
</reference>
<evidence type="ECO:0000256" key="9">
    <source>
        <dbReference type="RuleBase" id="RU003845"/>
    </source>
</evidence>
<gene>
    <name evidence="13" type="primary">OSBP2</name>
</gene>
<accession>A0A8D1NXJ1</accession>
<dbReference type="PANTHER" id="PTHR10972">
    <property type="entry name" value="OXYSTEROL-BINDING PROTEIN-RELATED"/>
    <property type="match status" value="1"/>
</dbReference>
<dbReference type="CDD" id="cd13284">
    <property type="entry name" value="PH_OSBP_ORP4"/>
    <property type="match status" value="1"/>
</dbReference>
<evidence type="ECO:0000256" key="4">
    <source>
        <dbReference type="ARBA" id="ARBA00022553"/>
    </source>
</evidence>
<evidence type="ECO:0000259" key="12">
    <source>
        <dbReference type="PROSITE" id="PS50003"/>
    </source>
</evidence>
<dbReference type="InterPro" id="IPR018494">
    <property type="entry name" value="Oxysterol-bd_CS"/>
</dbReference>